<reference evidence="1" key="1">
    <citation type="submission" date="2021-06" db="EMBL/GenBank/DDBJ databases">
        <authorList>
            <person name="Kallberg Y."/>
            <person name="Tangrot J."/>
            <person name="Rosling A."/>
        </authorList>
    </citation>
    <scope>NUCLEOTIDE SEQUENCE</scope>
    <source>
        <strain evidence="1">MA453B</strain>
    </source>
</reference>
<dbReference type="AlphaFoldDB" id="A0A9N9D2X5"/>
<protein>
    <submittedName>
        <fullName evidence="1">14483_t:CDS:1</fullName>
    </submittedName>
</protein>
<evidence type="ECO:0000313" key="1">
    <source>
        <dbReference type="EMBL" id="CAG8625716.1"/>
    </source>
</evidence>
<accession>A0A9N9D2X5</accession>
<gene>
    <name evidence="1" type="ORF">DERYTH_LOCUS8877</name>
</gene>
<feature type="non-terminal residue" evidence="1">
    <location>
        <position position="1"/>
    </location>
</feature>
<keyword evidence="2" id="KW-1185">Reference proteome</keyword>
<dbReference type="EMBL" id="CAJVPY010004693">
    <property type="protein sequence ID" value="CAG8625716.1"/>
    <property type="molecule type" value="Genomic_DNA"/>
</dbReference>
<comment type="caution">
    <text evidence="1">The sequence shown here is derived from an EMBL/GenBank/DDBJ whole genome shotgun (WGS) entry which is preliminary data.</text>
</comment>
<proteinExistence type="predicted"/>
<dbReference type="Proteomes" id="UP000789405">
    <property type="component" value="Unassembled WGS sequence"/>
</dbReference>
<sequence>MSINPSHNLLLHCDQDELQEKESNAEDVAVGQDINYEKIEEVGSEYSEEISTTIQKPTTLCIIIDNDYGEIRHYNRISNKRLQELCYEKNGEHLHICHGSGNIVNIGCIAKHSDDITTALYHFARLIEIVADLFVINAAFKVKKLDFSKQLKQFILKPKKCKKFGKSLALEILRLHASLSSYKKTLESPKSLQQYYEAMPKCLISFFDAHAFRSWKFWLPQIVGSFCERPKLASYLRAILRAANIVAYSKDYEWIGKLTQIFNQLIIEYPIEFCMSKINSALKEAVGKRCK</sequence>
<dbReference type="OrthoDB" id="2411314at2759"/>
<organism evidence="1 2">
    <name type="scientific">Dentiscutata erythropus</name>
    <dbReference type="NCBI Taxonomy" id="1348616"/>
    <lineage>
        <taxon>Eukaryota</taxon>
        <taxon>Fungi</taxon>
        <taxon>Fungi incertae sedis</taxon>
        <taxon>Mucoromycota</taxon>
        <taxon>Glomeromycotina</taxon>
        <taxon>Glomeromycetes</taxon>
        <taxon>Diversisporales</taxon>
        <taxon>Gigasporaceae</taxon>
        <taxon>Dentiscutata</taxon>
    </lineage>
</organism>
<evidence type="ECO:0000313" key="2">
    <source>
        <dbReference type="Proteomes" id="UP000789405"/>
    </source>
</evidence>
<name>A0A9N9D2X5_9GLOM</name>